<organism evidence="2 3">
    <name type="scientific">Botryotinia convoluta</name>
    <dbReference type="NCBI Taxonomy" id="54673"/>
    <lineage>
        <taxon>Eukaryota</taxon>
        <taxon>Fungi</taxon>
        <taxon>Dikarya</taxon>
        <taxon>Ascomycota</taxon>
        <taxon>Pezizomycotina</taxon>
        <taxon>Leotiomycetes</taxon>
        <taxon>Helotiales</taxon>
        <taxon>Sclerotiniaceae</taxon>
        <taxon>Botryotinia</taxon>
    </lineage>
</organism>
<evidence type="ECO:0000256" key="1">
    <source>
        <dbReference type="SAM" id="MobiDB-lite"/>
    </source>
</evidence>
<dbReference type="EMBL" id="PQXN01000035">
    <property type="protein sequence ID" value="TGO60457.1"/>
    <property type="molecule type" value="Genomic_DNA"/>
</dbReference>
<comment type="caution">
    <text evidence="2">The sequence shown here is derived from an EMBL/GenBank/DDBJ whole genome shotgun (WGS) entry which is preliminary data.</text>
</comment>
<accession>A0A4Z1IV09</accession>
<sequence length="67" mass="7547">MYRSSNIVNANSSTPKMLTGNTEDTMIQTIPHANPNTKPKEIPYPEPQASKLPFPKQDYAPNKFIIE</sequence>
<dbReference type="AlphaFoldDB" id="A0A4Z1IV09"/>
<feature type="compositionally biased region" description="Polar residues" evidence="1">
    <location>
        <begin position="1"/>
        <end position="28"/>
    </location>
</feature>
<protein>
    <submittedName>
        <fullName evidence="2">Uncharacterized protein</fullName>
    </submittedName>
</protein>
<dbReference type="OrthoDB" id="3504058at2759"/>
<name>A0A4Z1IV09_9HELO</name>
<evidence type="ECO:0000313" key="3">
    <source>
        <dbReference type="Proteomes" id="UP000297527"/>
    </source>
</evidence>
<feature type="region of interest" description="Disordered" evidence="1">
    <location>
        <begin position="1"/>
        <end position="58"/>
    </location>
</feature>
<evidence type="ECO:0000313" key="2">
    <source>
        <dbReference type="EMBL" id="TGO60457.1"/>
    </source>
</evidence>
<reference evidence="2 3" key="1">
    <citation type="submission" date="2017-12" db="EMBL/GenBank/DDBJ databases">
        <title>Comparative genomics of Botrytis spp.</title>
        <authorList>
            <person name="Valero-Jimenez C.A."/>
            <person name="Tapia P."/>
            <person name="Veloso J."/>
            <person name="Silva-Moreno E."/>
            <person name="Staats M."/>
            <person name="Valdes J.H."/>
            <person name="Van Kan J.A.L."/>
        </authorList>
    </citation>
    <scope>NUCLEOTIDE SEQUENCE [LARGE SCALE GENOMIC DNA]</scope>
    <source>
        <strain evidence="2 3">MUCL11595</strain>
    </source>
</reference>
<proteinExistence type="predicted"/>
<keyword evidence="3" id="KW-1185">Reference proteome</keyword>
<gene>
    <name evidence="2" type="ORF">BCON_0035g00330</name>
</gene>
<dbReference type="Proteomes" id="UP000297527">
    <property type="component" value="Unassembled WGS sequence"/>
</dbReference>